<feature type="domain" description="DUF6533" evidence="2">
    <location>
        <begin position="19"/>
        <end position="65"/>
    </location>
</feature>
<keyword evidence="1" id="KW-0472">Membrane</keyword>
<feature type="transmembrane region" description="Helical" evidence="1">
    <location>
        <begin position="54"/>
        <end position="76"/>
    </location>
</feature>
<gene>
    <name evidence="3" type="ORF">QCA50_013815</name>
</gene>
<evidence type="ECO:0000256" key="1">
    <source>
        <dbReference type="SAM" id="Phobius"/>
    </source>
</evidence>
<evidence type="ECO:0000313" key="3">
    <source>
        <dbReference type="EMBL" id="KAK7683142.1"/>
    </source>
</evidence>
<keyword evidence="1" id="KW-0812">Transmembrane</keyword>
<evidence type="ECO:0000313" key="4">
    <source>
        <dbReference type="Proteomes" id="UP001385951"/>
    </source>
</evidence>
<keyword evidence="4" id="KW-1185">Reference proteome</keyword>
<organism evidence="3 4">
    <name type="scientific">Cerrena zonata</name>
    <dbReference type="NCBI Taxonomy" id="2478898"/>
    <lineage>
        <taxon>Eukaryota</taxon>
        <taxon>Fungi</taxon>
        <taxon>Dikarya</taxon>
        <taxon>Basidiomycota</taxon>
        <taxon>Agaricomycotina</taxon>
        <taxon>Agaricomycetes</taxon>
        <taxon>Polyporales</taxon>
        <taxon>Cerrenaceae</taxon>
        <taxon>Cerrena</taxon>
    </lineage>
</organism>
<dbReference type="AlphaFoldDB" id="A0AAW0G0Q4"/>
<protein>
    <recommendedName>
        <fullName evidence="2">DUF6533 domain-containing protein</fullName>
    </recommendedName>
</protein>
<comment type="caution">
    <text evidence="3">The sequence shown here is derived from an EMBL/GenBank/DDBJ whole genome shotgun (WGS) entry which is preliminary data.</text>
</comment>
<dbReference type="Pfam" id="PF20151">
    <property type="entry name" value="DUF6533"/>
    <property type="match status" value="1"/>
</dbReference>
<name>A0AAW0G0Q4_9APHY</name>
<feature type="transmembrane region" description="Helical" evidence="1">
    <location>
        <begin position="16"/>
        <end position="34"/>
    </location>
</feature>
<dbReference type="Proteomes" id="UP001385951">
    <property type="component" value="Unassembled WGS sequence"/>
</dbReference>
<accession>A0AAW0G0Q4</accession>
<evidence type="ECO:0000259" key="2">
    <source>
        <dbReference type="Pfam" id="PF20151"/>
    </source>
</evidence>
<proteinExistence type="predicted"/>
<dbReference type="InterPro" id="IPR045340">
    <property type="entry name" value="DUF6533"/>
</dbReference>
<dbReference type="EMBL" id="JASBNA010000032">
    <property type="protein sequence ID" value="KAK7683142.1"/>
    <property type="molecule type" value="Genomic_DNA"/>
</dbReference>
<keyword evidence="1" id="KW-1133">Transmembrane helix</keyword>
<sequence length="116" mass="13394">MTTAPSDNQFAYPRELTRYSVAASVAVLYYDYILTFNSEYNLFWKNFQFSWISLLYFLNRYMALVAHVFIVIEFFCDLPIQLQSYQLSEHMHSIIKTVLSGSSSSVSSYVVSLSPA</sequence>
<reference evidence="3 4" key="1">
    <citation type="submission" date="2022-09" db="EMBL/GenBank/DDBJ databases">
        <authorList>
            <person name="Palmer J.M."/>
        </authorList>
    </citation>
    <scope>NUCLEOTIDE SEQUENCE [LARGE SCALE GENOMIC DNA]</scope>
    <source>
        <strain evidence="3 4">DSM 7382</strain>
    </source>
</reference>